<dbReference type="NCBIfam" id="TIGR00756">
    <property type="entry name" value="PPR"/>
    <property type="match status" value="7"/>
</dbReference>
<dbReference type="Gene3D" id="1.25.40.10">
    <property type="entry name" value="Tetratricopeptide repeat domain"/>
    <property type="match status" value="4"/>
</dbReference>
<dbReference type="Pfam" id="PF01535">
    <property type="entry name" value="PPR"/>
    <property type="match status" value="1"/>
</dbReference>
<feature type="repeat" description="PPR" evidence="2">
    <location>
        <begin position="616"/>
        <end position="650"/>
    </location>
</feature>
<dbReference type="Proteomes" id="UP000789375">
    <property type="component" value="Unassembled WGS sequence"/>
</dbReference>
<protein>
    <submittedName>
        <fullName evidence="3">10102_t:CDS:1</fullName>
    </submittedName>
</protein>
<sequence>MILRGGRIKLTFNSTTTAQFHSILDKCCWKVLRRSLTFNSPSNNNGISRLCRSGSMFRNGNNCRDITKQQQQQRLTGNIVRRMNSNWESDNGSGEVTNVNVGNNKTQTMNAIKILHEFFEYTKRDCKDFPINLYNIDELWYFYVNQNHTFLNNIPIHIHLRLLTSLYEEKDIEKVLIIIKYLRGRENIVKWLNNNLMMLECIIKLNIKEAIKKFNWLNIMKEKIPIYTVNYLISKLVKSNEIITAEELFGKVGRDYEDVKIYNSMMNGYVKEKNITKALDLLELMQRNGIKPSLITYNILLNLFGNLKAQAQAEQVFEYMMESGIEPDITSYCGIMLSCANNKNIEKCFYYFKQLTERGIEPNIYIYSILMSACVKAGYTREAIRWFERMVHVSKIEPNVVTLTTLICAWIKNKPLILNNDTIDLIFEDIKRYGVPDLIAYTALINAKTKQLKLDEAIFVYQQMLKDDIKPNVYTYTILVDACAKLGDLHTSLKLFEDMKKSDIPPNQFTYCAIMVAFVNNGQLSNAFKTFEEMKQHGLQPDIACINCLMDACNRSGLMSLLFQLYSDLTEKYNLKPDNRTISIYIDACAYNDQFHIGKNFYMDLIKNQSPIITLNIQNFLSIINLLGKNGYYSEIVEVLKVMKQRLIKPDKTIKLAIFTYLYELDKRKEIEDVKCILHGWTSIPNKCDLIKFKNRHRW</sequence>
<dbReference type="EMBL" id="CAJVPP010000381">
    <property type="protein sequence ID" value="CAG8476856.1"/>
    <property type="molecule type" value="Genomic_DNA"/>
</dbReference>
<keyword evidence="4" id="KW-1185">Reference proteome</keyword>
<feature type="repeat" description="PPR" evidence="2">
    <location>
        <begin position="293"/>
        <end position="327"/>
    </location>
</feature>
<evidence type="ECO:0000256" key="1">
    <source>
        <dbReference type="ARBA" id="ARBA00007626"/>
    </source>
</evidence>
<dbReference type="SUPFAM" id="SSF48452">
    <property type="entry name" value="TPR-like"/>
    <property type="match status" value="1"/>
</dbReference>
<dbReference type="PROSITE" id="PS51375">
    <property type="entry name" value="PPR"/>
    <property type="match status" value="8"/>
</dbReference>
<dbReference type="AlphaFoldDB" id="A0A9N8Z8Q4"/>
<feature type="repeat" description="PPR" evidence="2">
    <location>
        <begin position="472"/>
        <end position="506"/>
    </location>
</feature>
<proteinExistence type="inferred from homology"/>
<dbReference type="Pfam" id="PF13041">
    <property type="entry name" value="PPR_2"/>
    <property type="match status" value="2"/>
</dbReference>
<evidence type="ECO:0000313" key="4">
    <source>
        <dbReference type="Proteomes" id="UP000789375"/>
    </source>
</evidence>
<dbReference type="PANTHER" id="PTHR46128">
    <property type="entry name" value="MITOCHONDRIAL GROUP I INTRON SPLICING FACTOR CCM1"/>
    <property type="match status" value="1"/>
</dbReference>
<accession>A0A9N8Z8Q4</accession>
<feature type="repeat" description="PPR" evidence="2">
    <location>
        <begin position="437"/>
        <end position="471"/>
    </location>
</feature>
<evidence type="ECO:0000313" key="3">
    <source>
        <dbReference type="EMBL" id="CAG8476856.1"/>
    </source>
</evidence>
<evidence type="ECO:0000256" key="2">
    <source>
        <dbReference type="PROSITE-ProRule" id="PRU00708"/>
    </source>
</evidence>
<dbReference type="InterPro" id="IPR011990">
    <property type="entry name" value="TPR-like_helical_dom_sf"/>
</dbReference>
<dbReference type="InterPro" id="IPR050872">
    <property type="entry name" value="PPR_P_subfamily"/>
</dbReference>
<dbReference type="Pfam" id="PF13812">
    <property type="entry name" value="PPR_3"/>
    <property type="match status" value="2"/>
</dbReference>
<dbReference type="InterPro" id="IPR002885">
    <property type="entry name" value="PPR_rpt"/>
</dbReference>
<reference evidence="3" key="1">
    <citation type="submission" date="2021-06" db="EMBL/GenBank/DDBJ databases">
        <authorList>
            <person name="Kallberg Y."/>
            <person name="Tangrot J."/>
            <person name="Rosling A."/>
        </authorList>
    </citation>
    <scope>NUCLEOTIDE SEQUENCE</scope>
    <source>
        <strain evidence="3">87-6 pot B 2015</strain>
    </source>
</reference>
<feature type="repeat" description="PPR" evidence="2">
    <location>
        <begin position="328"/>
        <end position="362"/>
    </location>
</feature>
<comment type="caution">
    <text evidence="3">The sequence shown here is derived from an EMBL/GenBank/DDBJ whole genome shotgun (WGS) entry which is preliminary data.</text>
</comment>
<dbReference type="PANTHER" id="PTHR46128:SF329">
    <property type="entry name" value="MITOCHONDRIAL GROUP I INTRON SPLICING FACTOR DMR1"/>
    <property type="match status" value="1"/>
</dbReference>
<feature type="repeat" description="PPR" evidence="2">
    <location>
        <begin position="363"/>
        <end position="398"/>
    </location>
</feature>
<gene>
    <name evidence="3" type="ORF">FMOSSE_LOCUS2802</name>
</gene>
<organism evidence="3 4">
    <name type="scientific">Funneliformis mosseae</name>
    <name type="common">Endomycorrhizal fungus</name>
    <name type="synonym">Glomus mosseae</name>
    <dbReference type="NCBI Taxonomy" id="27381"/>
    <lineage>
        <taxon>Eukaryota</taxon>
        <taxon>Fungi</taxon>
        <taxon>Fungi incertae sedis</taxon>
        <taxon>Mucoromycota</taxon>
        <taxon>Glomeromycotina</taxon>
        <taxon>Glomeromycetes</taxon>
        <taxon>Glomerales</taxon>
        <taxon>Glomeraceae</taxon>
        <taxon>Funneliformis</taxon>
    </lineage>
</organism>
<feature type="repeat" description="PPR" evidence="2">
    <location>
        <begin position="258"/>
        <end position="292"/>
    </location>
</feature>
<comment type="similarity">
    <text evidence="1">Belongs to the PPR family. P subfamily.</text>
</comment>
<feature type="repeat" description="PPR" evidence="2">
    <location>
        <begin position="507"/>
        <end position="541"/>
    </location>
</feature>
<name>A0A9N8Z8Q4_FUNMO</name>